<reference evidence="1" key="1">
    <citation type="journal article" date="2020" name="mSystems">
        <title>Genome- and Community-Level Interaction Insights into Carbon Utilization and Element Cycling Functions of Hydrothermarchaeota in Hydrothermal Sediment.</title>
        <authorList>
            <person name="Zhou Z."/>
            <person name="Liu Y."/>
            <person name="Xu W."/>
            <person name="Pan J."/>
            <person name="Luo Z.H."/>
            <person name="Li M."/>
        </authorList>
    </citation>
    <scope>NUCLEOTIDE SEQUENCE [LARGE SCALE GENOMIC DNA]</scope>
    <source>
        <strain evidence="1">SpSt-143</strain>
    </source>
</reference>
<accession>A0A7V2AZW2</accession>
<proteinExistence type="predicted"/>
<organism evidence="1">
    <name type="scientific">Rhodothermus marinus</name>
    <name type="common">Rhodothermus obamensis</name>
    <dbReference type="NCBI Taxonomy" id="29549"/>
    <lineage>
        <taxon>Bacteria</taxon>
        <taxon>Pseudomonadati</taxon>
        <taxon>Rhodothermota</taxon>
        <taxon>Rhodothermia</taxon>
        <taxon>Rhodothermales</taxon>
        <taxon>Rhodothermaceae</taxon>
        <taxon>Rhodothermus</taxon>
    </lineage>
</organism>
<dbReference type="EMBL" id="DSGB01000004">
    <property type="protein sequence ID" value="HER95695.1"/>
    <property type="molecule type" value="Genomic_DNA"/>
</dbReference>
<sequence length="171" mass="19517">MKALRSIVPILALLAAFLLGRQTAPIRTVERVRTDTIYAERLLPAETVRVAVPVERVIYRERVRVRTDTVRVPVEVERYVISRPEPIRTEPGRCVWTYFEPSVGRWEQAVYSVPPQAAGYSLHAALGRMLVADTWRWYAAVESEARYRRLGAFLRASTIGLSAGVRVRVWP</sequence>
<name>A0A7V2AZW2_RHOMR</name>
<protein>
    <submittedName>
        <fullName evidence="1">Uncharacterized protein</fullName>
    </submittedName>
</protein>
<dbReference type="AlphaFoldDB" id="A0A7V2AZW2"/>
<gene>
    <name evidence="1" type="ORF">ENO59_04150</name>
</gene>
<comment type="caution">
    <text evidence="1">The sequence shown here is derived from an EMBL/GenBank/DDBJ whole genome shotgun (WGS) entry which is preliminary data.</text>
</comment>
<evidence type="ECO:0000313" key="1">
    <source>
        <dbReference type="EMBL" id="HER95695.1"/>
    </source>
</evidence>